<gene>
    <name evidence="2" type="ORF">H6G81_05570</name>
</gene>
<dbReference type="EMBL" id="JACJTA010000007">
    <property type="protein sequence ID" value="MBD2604010.1"/>
    <property type="molecule type" value="Genomic_DNA"/>
</dbReference>
<dbReference type="RefSeq" id="WP_029632851.1">
    <property type="nucleotide sequence ID" value="NZ_JACJTA010000007.1"/>
</dbReference>
<protein>
    <submittedName>
        <fullName evidence="2">Uncharacterized protein</fullName>
    </submittedName>
</protein>
<accession>A0ABR8GLS9</accession>
<reference evidence="2 3" key="1">
    <citation type="journal article" date="2020" name="ISME J.">
        <title>Comparative genomics reveals insights into cyanobacterial evolution and habitat adaptation.</title>
        <authorList>
            <person name="Chen M.Y."/>
            <person name="Teng W.K."/>
            <person name="Zhao L."/>
            <person name="Hu C.X."/>
            <person name="Zhou Y.K."/>
            <person name="Han B.P."/>
            <person name="Song L.R."/>
            <person name="Shu W.S."/>
        </authorList>
    </citation>
    <scope>NUCLEOTIDE SEQUENCE [LARGE SCALE GENOMIC DNA]</scope>
    <source>
        <strain evidence="2 3">FACHB-248</strain>
    </source>
</reference>
<organism evidence="2 3">
    <name type="scientific">Scytonema hofmannii FACHB-248</name>
    <dbReference type="NCBI Taxonomy" id="1842502"/>
    <lineage>
        <taxon>Bacteria</taxon>
        <taxon>Bacillati</taxon>
        <taxon>Cyanobacteriota</taxon>
        <taxon>Cyanophyceae</taxon>
        <taxon>Nostocales</taxon>
        <taxon>Scytonemataceae</taxon>
        <taxon>Scytonema</taxon>
    </lineage>
</organism>
<proteinExistence type="predicted"/>
<sequence>MKRDEPEMEKDELRLEYDLNSLRVRRLGSGRNNFGETVVRLEPNADAVNEALRFLLRVMQENKSPSPKTQHNNSVQQTDETS</sequence>
<comment type="caution">
    <text evidence="2">The sequence shown here is derived from an EMBL/GenBank/DDBJ whole genome shotgun (WGS) entry which is preliminary data.</text>
</comment>
<dbReference type="Proteomes" id="UP000660380">
    <property type="component" value="Unassembled WGS sequence"/>
</dbReference>
<evidence type="ECO:0000256" key="1">
    <source>
        <dbReference type="SAM" id="MobiDB-lite"/>
    </source>
</evidence>
<feature type="compositionally biased region" description="Polar residues" evidence="1">
    <location>
        <begin position="61"/>
        <end position="82"/>
    </location>
</feature>
<name>A0ABR8GLS9_9CYAN</name>
<evidence type="ECO:0000313" key="2">
    <source>
        <dbReference type="EMBL" id="MBD2604010.1"/>
    </source>
</evidence>
<keyword evidence="3" id="KW-1185">Reference proteome</keyword>
<evidence type="ECO:0000313" key="3">
    <source>
        <dbReference type="Proteomes" id="UP000660380"/>
    </source>
</evidence>
<feature type="region of interest" description="Disordered" evidence="1">
    <location>
        <begin position="59"/>
        <end position="82"/>
    </location>
</feature>